<dbReference type="GO" id="GO:0045055">
    <property type="term" value="P:regulated exocytosis"/>
    <property type="evidence" value="ECO:0007669"/>
    <property type="project" value="TreeGrafter"/>
</dbReference>
<dbReference type="RefSeq" id="XP_026155395.1">
    <property type="nucleotide sequence ID" value="XM_026299610.1"/>
</dbReference>
<evidence type="ECO:0000313" key="3">
    <source>
        <dbReference type="Ensembl" id="ENSMAMP00000024245.1"/>
    </source>
</evidence>
<keyword evidence="2" id="KW-0472">Membrane</keyword>
<dbReference type="GeneID" id="113125933"/>
<dbReference type="GO" id="GO:0005765">
    <property type="term" value="C:lysosomal membrane"/>
    <property type="evidence" value="ECO:0007669"/>
    <property type="project" value="TreeGrafter"/>
</dbReference>
<feature type="compositionally biased region" description="Basic and acidic residues" evidence="1">
    <location>
        <begin position="133"/>
        <end position="167"/>
    </location>
</feature>
<accession>A0A3Q3SGR0</accession>
<feature type="transmembrane region" description="Helical" evidence="2">
    <location>
        <begin position="288"/>
        <end position="308"/>
    </location>
</feature>
<dbReference type="GO" id="GO:0032588">
    <property type="term" value="C:trans-Golgi network membrane"/>
    <property type="evidence" value="ECO:0007669"/>
    <property type="project" value="TreeGrafter"/>
</dbReference>
<feature type="region of interest" description="Disordered" evidence="1">
    <location>
        <begin position="1"/>
        <end position="170"/>
    </location>
</feature>
<dbReference type="RefSeq" id="XP_026155394.1">
    <property type="nucleotide sequence ID" value="XM_026299609.1"/>
</dbReference>
<dbReference type="GeneTree" id="ENSGT00390000002390"/>
<dbReference type="Ensembl" id="ENSMAMT00000024861.2">
    <property type="protein sequence ID" value="ENSMAMP00000024245.1"/>
    <property type="gene ID" value="ENSMAMG00000016304.2"/>
</dbReference>
<dbReference type="InParanoid" id="A0A3Q3SGR0"/>
<protein>
    <submittedName>
        <fullName evidence="3">Transmembrane protein 79-like</fullName>
    </submittedName>
</protein>
<keyword evidence="2" id="KW-0812">Transmembrane</keyword>
<feature type="transmembrane region" description="Helical" evidence="2">
    <location>
        <begin position="367"/>
        <end position="388"/>
    </location>
</feature>
<keyword evidence="2" id="KW-1133">Transmembrane helix</keyword>
<dbReference type="OrthoDB" id="8887147at2759"/>
<dbReference type="STRING" id="205130.ENSMAMP00000024245"/>
<organism evidence="3 4">
    <name type="scientific">Mastacembelus armatus</name>
    <name type="common">zig-zag eel</name>
    <dbReference type="NCBI Taxonomy" id="205130"/>
    <lineage>
        <taxon>Eukaryota</taxon>
        <taxon>Metazoa</taxon>
        <taxon>Chordata</taxon>
        <taxon>Craniata</taxon>
        <taxon>Vertebrata</taxon>
        <taxon>Euteleostomi</taxon>
        <taxon>Actinopterygii</taxon>
        <taxon>Neopterygii</taxon>
        <taxon>Teleostei</taxon>
        <taxon>Neoteleostei</taxon>
        <taxon>Acanthomorphata</taxon>
        <taxon>Anabantaria</taxon>
        <taxon>Synbranchiformes</taxon>
        <taxon>Mastacembelidae</taxon>
        <taxon>Mastacembelus</taxon>
    </lineage>
</organism>
<feature type="compositionally biased region" description="Basic and acidic residues" evidence="1">
    <location>
        <begin position="33"/>
        <end position="48"/>
    </location>
</feature>
<reference evidence="3" key="1">
    <citation type="submission" date="2025-08" db="UniProtKB">
        <authorList>
            <consortium name="Ensembl"/>
        </authorList>
    </citation>
    <scope>IDENTIFICATION</scope>
</reference>
<dbReference type="InterPro" id="IPR023352">
    <property type="entry name" value="MAPEG-like_dom_sf"/>
</dbReference>
<evidence type="ECO:0000256" key="1">
    <source>
        <dbReference type="SAM" id="MobiDB-lite"/>
    </source>
</evidence>
<dbReference type="SUPFAM" id="SSF161084">
    <property type="entry name" value="MAPEG domain-like"/>
    <property type="match status" value="1"/>
</dbReference>
<feature type="transmembrane region" description="Helical" evidence="2">
    <location>
        <begin position="252"/>
        <end position="276"/>
    </location>
</feature>
<proteinExistence type="predicted"/>
<sequence>MSGLGDLISGLLDDGALSSSCPIAEPQIAGCKKAHEGNSAEGRNKNTNEEEDELKGEEDQQVEEEEEEEEEEVTSSGLVEPSTLPWPREKDKIQTESNDGDRSEDGASEPEERDTGFSGGSLDLLEEQSQDESDTKCKAKWRESMPEGERWRDDEIGVQQDNKRDSTLADEEVEGKSYLISEKAALGFTPQVKIVHPSSKELPEGSQYLGEKDVEKQPQVEPDSAGQFYSEWQEHEEKYYVCKHLCSERLKLAVATVAAGLLFPLLVWGGYAFLPFESPLLESSPLRVVYTLRCSFFATIPILLGVVVQGMARLRYSALKPLYQNKVGNIEVAVHWHYVNESLALFLFYFLQLAVMATYISQDLVKLVPLLTIIFVFGRLIYWLCLSLGSSMRGFGFGFSFFPILVMLGANLYYVCSSVGEGAVFDVAPPTTPPPPRQRWWG</sequence>
<dbReference type="PANTHER" id="PTHR31004">
    <property type="entry name" value="TRANSMEMBRANE PROTEIN 79"/>
    <property type="match status" value="1"/>
</dbReference>
<evidence type="ECO:0000313" key="4">
    <source>
        <dbReference type="Proteomes" id="UP000261640"/>
    </source>
</evidence>
<dbReference type="AlphaFoldDB" id="A0A3Q3SGR0"/>
<dbReference type="Proteomes" id="UP000261640">
    <property type="component" value="Unplaced"/>
</dbReference>
<feature type="transmembrane region" description="Helical" evidence="2">
    <location>
        <begin position="343"/>
        <end position="361"/>
    </location>
</feature>
<name>A0A3Q3SGR0_9TELE</name>
<evidence type="ECO:0000256" key="2">
    <source>
        <dbReference type="SAM" id="Phobius"/>
    </source>
</evidence>
<keyword evidence="4" id="KW-1185">Reference proteome</keyword>
<dbReference type="RefSeq" id="XP_026155396.1">
    <property type="nucleotide sequence ID" value="XM_026299611.1"/>
</dbReference>
<dbReference type="PANTHER" id="PTHR31004:SF2">
    <property type="entry name" value="TRANSMEMBRANE PROTEIN 79A"/>
    <property type="match status" value="1"/>
</dbReference>
<feature type="compositionally biased region" description="Acidic residues" evidence="1">
    <location>
        <begin position="49"/>
        <end position="73"/>
    </location>
</feature>
<reference evidence="3" key="2">
    <citation type="submission" date="2025-09" db="UniProtKB">
        <authorList>
            <consortium name="Ensembl"/>
        </authorList>
    </citation>
    <scope>IDENTIFICATION</scope>
</reference>
<feature type="compositionally biased region" description="Basic and acidic residues" evidence="1">
    <location>
        <begin position="87"/>
        <end position="105"/>
    </location>
</feature>
<feature type="compositionally biased region" description="Low complexity" evidence="1">
    <location>
        <begin position="1"/>
        <end position="20"/>
    </location>
</feature>
<feature type="transmembrane region" description="Helical" evidence="2">
    <location>
        <begin position="395"/>
        <end position="415"/>
    </location>
</feature>